<dbReference type="Proteomes" id="UP000600247">
    <property type="component" value="Unassembled WGS sequence"/>
</dbReference>
<dbReference type="RefSeq" id="WP_229692310.1">
    <property type="nucleotide sequence ID" value="NZ_BMHY01000010.1"/>
</dbReference>
<dbReference type="InterPro" id="IPR050570">
    <property type="entry name" value="Cell_wall_metabolism_enzyme"/>
</dbReference>
<dbReference type="Pfam" id="PF01551">
    <property type="entry name" value="Peptidase_M23"/>
    <property type="match status" value="1"/>
</dbReference>
<accession>A0A917HJE3</accession>
<dbReference type="SUPFAM" id="SSF51261">
    <property type="entry name" value="Duplicated hybrid motif"/>
    <property type="match status" value="1"/>
</dbReference>
<dbReference type="InterPro" id="IPR011055">
    <property type="entry name" value="Dup_hybrid_motif"/>
</dbReference>
<proteinExistence type="predicted"/>
<comment type="caution">
    <text evidence="2">The sequence shown here is derived from an EMBL/GenBank/DDBJ whole genome shotgun (WGS) entry which is preliminary data.</text>
</comment>
<dbReference type="Gene3D" id="2.70.70.10">
    <property type="entry name" value="Glucose Permease (Domain IIA)"/>
    <property type="match status" value="1"/>
</dbReference>
<evidence type="ECO:0000259" key="1">
    <source>
        <dbReference type="Pfam" id="PF01551"/>
    </source>
</evidence>
<gene>
    <name evidence="2" type="ORF">GCM10010918_43400</name>
</gene>
<name>A0A917HJE3_9BACL</name>
<dbReference type="EMBL" id="BMHY01000010">
    <property type="protein sequence ID" value="GGG81480.1"/>
    <property type="molecule type" value="Genomic_DNA"/>
</dbReference>
<reference evidence="2 3" key="1">
    <citation type="journal article" date="2014" name="Int. J. Syst. Evol. Microbiol.">
        <title>Complete genome sequence of Corynebacterium casei LMG S-19264T (=DSM 44701T), isolated from a smear-ripened cheese.</title>
        <authorList>
            <consortium name="US DOE Joint Genome Institute (JGI-PGF)"/>
            <person name="Walter F."/>
            <person name="Albersmeier A."/>
            <person name="Kalinowski J."/>
            <person name="Ruckert C."/>
        </authorList>
    </citation>
    <scope>NUCLEOTIDE SEQUENCE [LARGE SCALE GENOMIC DNA]</scope>
    <source>
        <strain evidence="2 3">CGMCC 1.15286</strain>
    </source>
</reference>
<evidence type="ECO:0000313" key="2">
    <source>
        <dbReference type="EMBL" id="GGG81480.1"/>
    </source>
</evidence>
<sequence>MEKKSNFRMRRIALILVAGAFAGLLAGCGGNKEAPASAPTVKEAVTNEGEKSEFKFENLPDLLLNGEYETIYNHTNQAFKDEISLADFSALVGDFSKDVDSLQQSSILKLNGMDLRSWTTPGGNKGLIALVDASNEINSLQVRSLDVYPETDAQFTNTAFEPPFKGDWYVYWGGINALVNYHYEYPGQRYAYDIIKVKDEKSYKGDPLKNESYYAFNQDAFAPADGIVVKVVNDIPDNEPVGVMNEKAPEGNVVVIDHGGEYSFIAHMKKGTIVVKEGDKVETGDLLGKTGNSGNSSEAHLHFQVSNGPDLFDGTHAIRVQWKNKIDDSQGHTISSD</sequence>
<dbReference type="PANTHER" id="PTHR21666">
    <property type="entry name" value="PEPTIDASE-RELATED"/>
    <property type="match status" value="1"/>
</dbReference>
<evidence type="ECO:0000313" key="3">
    <source>
        <dbReference type="Proteomes" id="UP000600247"/>
    </source>
</evidence>
<dbReference type="CDD" id="cd12797">
    <property type="entry name" value="M23_peptidase"/>
    <property type="match status" value="1"/>
</dbReference>
<dbReference type="GO" id="GO:0004222">
    <property type="term" value="F:metalloendopeptidase activity"/>
    <property type="evidence" value="ECO:0007669"/>
    <property type="project" value="TreeGrafter"/>
</dbReference>
<dbReference type="PROSITE" id="PS51257">
    <property type="entry name" value="PROKAR_LIPOPROTEIN"/>
    <property type="match status" value="1"/>
</dbReference>
<keyword evidence="3" id="KW-1185">Reference proteome</keyword>
<protein>
    <submittedName>
        <fullName evidence="2">Peptidase M23</fullName>
    </submittedName>
</protein>
<organism evidence="2 3">
    <name type="scientific">Paenibacillus radicis</name>
    <name type="common">ex Gao et al. 2016</name>
    <dbReference type="NCBI Taxonomy" id="1737354"/>
    <lineage>
        <taxon>Bacteria</taxon>
        <taxon>Bacillati</taxon>
        <taxon>Bacillota</taxon>
        <taxon>Bacilli</taxon>
        <taxon>Bacillales</taxon>
        <taxon>Paenibacillaceae</taxon>
        <taxon>Paenibacillus</taxon>
    </lineage>
</organism>
<dbReference type="PANTHER" id="PTHR21666:SF270">
    <property type="entry name" value="MUREIN HYDROLASE ACTIVATOR ENVC"/>
    <property type="match status" value="1"/>
</dbReference>
<dbReference type="InterPro" id="IPR016047">
    <property type="entry name" value="M23ase_b-sheet_dom"/>
</dbReference>
<dbReference type="AlphaFoldDB" id="A0A917HJE3"/>
<feature type="domain" description="M23ase beta-sheet core" evidence="1">
    <location>
        <begin position="218"/>
        <end position="307"/>
    </location>
</feature>